<name>A0A6J5MVN5_9CAUD</name>
<sequence length="57" mass="6275">MASANNPKSSAQLIREHSTARYLRVNNGWGSEMVAATGIRARGLAADAREMQVQKFR</sequence>
<protein>
    <submittedName>
        <fullName evidence="1">Uncharacterized protein</fullName>
    </submittedName>
</protein>
<proteinExistence type="predicted"/>
<dbReference type="EMBL" id="LR796526">
    <property type="protein sequence ID" value="CAB4149917.1"/>
    <property type="molecule type" value="Genomic_DNA"/>
</dbReference>
<reference evidence="1" key="1">
    <citation type="submission" date="2020-04" db="EMBL/GenBank/DDBJ databases">
        <authorList>
            <person name="Chiriac C."/>
            <person name="Salcher M."/>
            <person name="Ghai R."/>
            <person name="Kavagutti S V."/>
        </authorList>
    </citation>
    <scope>NUCLEOTIDE SEQUENCE</scope>
</reference>
<accession>A0A6J5MVN5</accession>
<gene>
    <name evidence="1" type="ORF">UFOVP555_49</name>
</gene>
<evidence type="ECO:0000313" key="1">
    <source>
        <dbReference type="EMBL" id="CAB4149917.1"/>
    </source>
</evidence>
<organism evidence="1">
    <name type="scientific">uncultured Caudovirales phage</name>
    <dbReference type="NCBI Taxonomy" id="2100421"/>
    <lineage>
        <taxon>Viruses</taxon>
        <taxon>Duplodnaviria</taxon>
        <taxon>Heunggongvirae</taxon>
        <taxon>Uroviricota</taxon>
        <taxon>Caudoviricetes</taxon>
        <taxon>Peduoviridae</taxon>
        <taxon>Maltschvirus</taxon>
        <taxon>Maltschvirus maltsch</taxon>
    </lineage>
</organism>